<dbReference type="SMART" id="SM00777">
    <property type="entry name" value="Mad3_BUB1_I"/>
    <property type="match status" value="1"/>
</dbReference>
<dbReference type="EMBL" id="KN840532">
    <property type="protein sequence ID" value="KIP05850.1"/>
    <property type="molecule type" value="Genomic_DNA"/>
</dbReference>
<feature type="compositionally biased region" description="Low complexity" evidence="5">
    <location>
        <begin position="627"/>
        <end position="641"/>
    </location>
</feature>
<evidence type="ECO:0000256" key="2">
    <source>
        <dbReference type="ARBA" id="ARBA00022454"/>
    </source>
</evidence>
<feature type="compositionally biased region" description="Low complexity" evidence="5">
    <location>
        <begin position="648"/>
        <end position="671"/>
    </location>
</feature>
<feature type="compositionally biased region" description="Low complexity" evidence="5">
    <location>
        <begin position="560"/>
        <end position="583"/>
    </location>
</feature>
<protein>
    <recommendedName>
        <fullName evidence="10">Protein kinase domain-containing protein</fullName>
    </recommendedName>
</protein>
<keyword evidence="9" id="KW-1185">Reference proteome</keyword>
<dbReference type="InterPro" id="IPR012572">
    <property type="entry name" value="Mad3/Bub1_II"/>
</dbReference>
<feature type="compositionally biased region" description="Pro residues" evidence="5">
    <location>
        <begin position="165"/>
        <end position="175"/>
    </location>
</feature>
<dbReference type="GO" id="GO:0005634">
    <property type="term" value="C:nucleus"/>
    <property type="evidence" value="ECO:0007669"/>
    <property type="project" value="TreeGrafter"/>
</dbReference>
<feature type="region of interest" description="Disordered" evidence="5">
    <location>
        <begin position="195"/>
        <end position="244"/>
    </location>
</feature>
<feature type="compositionally biased region" description="Low complexity" evidence="5">
    <location>
        <begin position="311"/>
        <end position="330"/>
    </location>
</feature>
<dbReference type="GO" id="GO:0007094">
    <property type="term" value="P:mitotic spindle assembly checkpoint signaling"/>
    <property type="evidence" value="ECO:0007669"/>
    <property type="project" value="InterPro"/>
</dbReference>
<evidence type="ECO:0000256" key="3">
    <source>
        <dbReference type="ARBA" id="ARBA00022838"/>
    </source>
</evidence>
<feature type="domain" description="BUB1 N-terminal" evidence="7">
    <location>
        <begin position="18"/>
        <end position="182"/>
    </location>
</feature>
<dbReference type="Pfam" id="PF08171">
    <property type="entry name" value="Mad3_BUB1_II"/>
    <property type="match status" value="1"/>
</dbReference>
<feature type="region of interest" description="Disordered" evidence="5">
    <location>
        <begin position="145"/>
        <end position="182"/>
    </location>
</feature>
<comment type="subcellular location">
    <subcellularLocation>
        <location evidence="1">Chromosome</location>
        <location evidence="1">Centromere</location>
        <location evidence="1">Kinetochore</location>
    </subcellularLocation>
</comment>
<evidence type="ECO:0008006" key="10">
    <source>
        <dbReference type="Google" id="ProtNLM"/>
    </source>
</evidence>
<dbReference type="Proteomes" id="UP000053257">
    <property type="component" value="Unassembled WGS sequence"/>
</dbReference>
<sequence length="1229" mass="134784">MADLAQLDKTRQAYRTKLTTALEEEEDPLAAYETFIKWTIDSYPATLIPKSGLLELLEEATRQFKDDAAYKGDLRYTKLWMLYAAYVDDERTNVAVQVYKFLVQNEIGKVYAQVYEEYAAALERVGRIQDAEKVFLHGIKRKARPTERLKKRHAEFQARAAVKAPAPPRAPPSSVPLPSASAWRDAPSEVKAIRKEPLKNFRSSHSKSSSSSAPASAGVPSTSTEQVTSSMPVPPDLLNHPSITKHGHTRYQFMLMPTPPGKRPERYRFNLSALFTEDGMEYSVQEVRARSMGLLGKKWGPPPPSEMQRFASPPSLGSSSSSAAASQPKASMRRRGYDESERTVQGRGYVGGYAEPTVTLATKEALADVFGMYNSPEKTMGNGPAAGSKYAPVRRIEPITPAGGGTLQSALRQAKADENAKTPMQVFRDENAKTPLQVFRDENAGMGRNAKENAIVPGVAKFSVFTDPSALSQTPSLGREPRRALTTKDPTTPAAQSDENGGPVPRIRKGPSALSNITEDEREESQPAPPAEERKVFTVFTPAAPSENRPSPFKVFSRPPSANAMASSTASTDDNASAPAAAQRKPAFTAFVDSFASASAPPAPAPEQFPPSSRPPLGERSHTPLQSWSTPSTSTDSSDADGAYPMAMGSGEYYDESGSSSDLDDPPLGMDVGVDALDAHTPAHSDAEQEYEDEYYAEEAEEEVRSGRAYQGRLGRFNLMTPITERTQEYTSNGQAPSARGTPGSVSLHRAYTHRGLEAAQENAEMLAAELREDDEWEDEEEDVGMVEERTGTLSLSDAIARASSFAPPNPCNPFEGTIIASLLSIIPVDAGFYDLRAYESGRLDSLQKFARRRERKSSGNSSRGSAVELGGQRYDVVAKLGEGGFGAVFEAVDVDAAAQKRGRHVDVEDEDDFDDEDDEDEIPKVALKVVKPRSIWEFHVLRRIHHTVSSTLKRSIITPSTLYAFKDESFLVLELRKQGTLLDIVNRAPQAGITQQGACLDELLVMFFSIELLRLLEGLHSAGFIHGDVKIDNCLLRLEDVPGPAAAWSATYDPTGEGGWCYKGIKMIDFGRTIDAKLFPPNQQFTGDWPTDARDCLEMREGRPWTYQTDYFGLAGIIYCMLYGKYIEASSVVPAPLGPNGQLRYKLSSPFKRYWQGELWTRMFDLLLNPTLVHPDGQLPLCGEMGALREEMEVWLKANCNRASNTLKGLLKKIGLAILGGKDGRKST</sequence>
<dbReference type="Pfam" id="PF00069">
    <property type="entry name" value="Pkinase"/>
    <property type="match status" value="1"/>
</dbReference>
<organism evidence="8 9">
    <name type="scientific">Phlebiopsis gigantea (strain 11061_1 CR5-6)</name>
    <name type="common">White-rot fungus</name>
    <name type="synonym">Peniophora gigantea</name>
    <dbReference type="NCBI Taxonomy" id="745531"/>
    <lineage>
        <taxon>Eukaryota</taxon>
        <taxon>Fungi</taxon>
        <taxon>Dikarya</taxon>
        <taxon>Basidiomycota</taxon>
        <taxon>Agaricomycotina</taxon>
        <taxon>Agaricomycetes</taxon>
        <taxon>Polyporales</taxon>
        <taxon>Phanerochaetaceae</taxon>
        <taxon>Phlebiopsis</taxon>
    </lineage>
</organism>
<reference evidence="8 9" key="1">
    <citation type="journal article" date="2014" name="PLoS Genet.">
        <title>Analysis of the Phlebiopsis gigantea genome, transcriptome and secretome provides insight into its pioneer colonization strategies of wood.</title>
        <authorList>
            <person name="Hori C."/>
            <person name="Ishida T."/>
            <person name="Igarashi K."/>
            <person name="Samejima M."/>
            <person name="Suzuki H."/>
            <person name="Master E."/>
            <person name="Ferreira P."/>
            <person name="Ruiz-Duenas F.J."/>
            <person name="Held B."/>
            <person name="Canessa P."/>
            <person name="Larrondo L.F."/>
            <person name="Schmoll M."/>
            <person name="Druzhinina I.S."/>
            <person name="Kubicek C.P."/>
            <person name="Gaskell J.A."/>
            <person name="Kersten P."/>
            <person name="St John F."/>
            <person name="Glasner J."/>
            <person name="Sabat G."/>
            <person name="Splinter BonDurant S."/>
            <person name="Syed K."/>
            <person name="Yadav J."/>
            <person name="Mgbeahuruike A.C."/>
            <person name="Kovalchuk A."/>
            <person name="Asiegbu F.O."/>
            <person name="Lackner G."/>
            <person name="Hoffmeister D."/>
            <person name="Rencoret J."/>
            <person name="Gutierrez A."/>
            <person name="Sun H."/>
            <person name="Lindquist E."/>
            <person name="Barry K."/>
            <person name="Riley R."/>
            <person name="Grigoriev I.V."/>
            <person name="Henrissat B."/>
            <person name="Kues U."/>
            <person name="Berka R.M."/>
            <person name="Martinez A.T."/>
            <person name="Covert S.F."/>
            <person name="Blanchette R.A."/>
            <person name="Cullen D."/>
        </authorList>
    </citation>
    <scope>NUCLEOTIDE SEQUENCE [LARGE SCALE GENOMIC DNA]</scope>
    <source>
        <strain evidence="8 9">11061_1 CR5-6</strain>
    </source>
</reference>
<dbReference type="InterPro" id="IPR013212">
    <property type="entry name" value="Mad3/Bub1_I"/>
</dbReference>
<dbReference type="PANTHER" id="PTHR14030">
    <property type="entry name" value="MITOTIC CHECKPOINT SERINE/THREONINE-PROTEIN KINASE BUB1"/>
    <property type="match status" value="1"/>
</dbReference>
<dbReference type="InterPro" id="IPR015661">
    <property type="entry name" value="Bub1/Mad3"/>
</dbReference>
<dbReference type="PANTHER" id="PTHR14030:SF4">
    <property type="entry name" value="BUB1 KINASE, ISOFORM A-RELATED"/>
    <property type="match status" value="1"/>
</dbReference>
<dbReference type="InterPro" id="IPR000719">
    <property type="entry name" value="Prot_kinase_dom"/>
</dbReference>
<name>A0A0C3S937_PHLG1</name>
<dbReference type="Gene3D" id="1.25.40.430">
    <property type="match status" value="1"/>
</dbReference>
<dbReference type="GO" id="GO:0000776">
    <property type="term" value="C:kinetochore"/>
    <property type="evidence" value="ECO:0007669"/>
    <property type="project" value="UniProtKB-KW"/>
</dbReference>
<dbReference type="GO" id="GO:0032991">
    <property type="term" value="C:protein-containing complex"/>
    <property type="evidence" value="ECO:0007669"/>
    <property type="project" value="UniProtKB-ARBA"/>
</dbReference>
<feature type="compositionally biased region" description="Polar residues" evidence="5">
    <location>
        <begin position="488"/>
        <end position="499"/>
    </location>
</feature>
<dbReference type="AlphaFoldDB" id="A0A0C3S937"/>
<evidence type="ECO:0000259" key="7">
    <source>
        <dbReference type="PROSITE" id="PS51489"/>
    </source>
</evidence>
<dbReference type="SUPFAM" id="SSF56112">
    <property type="entry name" value="Protein kinase-like (PK-like)"/>
    <property type="match status" value="1"/>
</dbReference>
<dbReference type="CDD" id="cd13981">
    <property type="entry name" value="STKc_Bub1_BubR1"/>
    <property type="match status" value="1"/>
</dbReference>
<dbReference type="STRING" id="745531.A0A0C3S937"/>
<keyword evidence="2" id="KW-0158">Chromosome</keyword>
<dbReference type="GO" id="GO:0005524">
    <property type="term" value="F:ATP binding"/>
    <property type="evidence" value="ECO:0007669"/>
    <property type="project" value="InterPro"/>
</dbReference>
<keyword evidence="3" id="KW-0995">Kinetochore</keyword>
<evidence type="ECO:0000256" key="4">
    <source>
        <dbReference type="ARBA" id="ARBA00023328"/>
    </source>
</evidence>
<proteinExistence type="predicted"/>
<feature type="compositionally biased region" description="Pro residues" evidence="5">
    <location>
        <begin position="601"/>
        <end position="614"/>
    </location>
</feature>
<dbReference type="HOGENOM" id="CLU_002115_1_0_1"/>
<feature type="domain" description="Protein kinase" evidence="6">
    <location>
        <begin position="875"/>
        <end position="1229"/>
    </location>
</feature>
<dbReference type="InterPro" id="IPR008271">
    <property type="entry name" value="Ser/Thr_kinase_AS"/>
</dbReference>
<dbReference type="PROSITE" id="PS51489">
    <property type="entry name" value="BUB1_N"/>
    <property type="match status" value="1"/>
</dbReference>
<evidence type="ECO:0000256" key="5">
    <source>
        <dbReference type="SAM" id="MobiDB-lite"/>
    </source>
</evidence>
<evidence type="ECO:0000256" key="1">
    <source>
        <dbReference type="ARBA" id="ARBA00004629"/>
    </source>
</evidence>
<dbReference type="Gene3D" id="1.10.510.10">
    <property type="entry name" value="Transferase(Phosphotransferase) domain 1"/>
    <property type="match status" value="1"/>
</dbReference>
<evidence type="ECO:0000313" key="9">
    <source>
        <dbReference type="Proteomes" id="UP000053257"/>
    </source>
</evidence>
<keyword evidence="4" id="KW-0137">Centromere</keyword>
<accession>A0A0C3S937</accession>
<dbReference type="InterPro" id="IPR011009">
    <property type="entry name" value="Kinase-like_dom_sf"/>
</dbReference>
<dbReference type="GO" id="GO:0004672">
    <property type="term" value="F:protein kinase activity"/>
    <property type="evidence" value="ECO:0007669"/>
    <property type="project" value="InterPro"/>
</dbReference>
<dbReference type="SMART" id="SM00220">
    <property type="entry name" value="S_TKc"/>
    <property type="match status" value="1"/>
</dbReference>
<feature type="region of interest" description="Disordered" evidence="5">
    <location>
        <begin position="469"/>
        <end position="583"/>
    </location>
</feature>
<evidence type="ECO:0000313" key="8">
    <source>
        <dbReference type="EMBL" id="KIP05850.1"/>
    </source>
</evidence>
<dbReference type="GO" id="GO:0051754">
    <property type="term" value="P:meiotic sister chromatid cohesion, centromeric"/>
    <property type="evidence" value="ECO:0007669"/>
    <property type="project" value="TreeGrafter"/>
</dbReference>
<feature type="region of interest" description="Disordered" evidence="5">
    <location>
        <begin position="597"/>
        <end position="674"/>
    </location>
</feature>
<feature type="region of interest" description="Disordered" evidence="5">
    <location>
        <begin position="298"/>
        <end position="343"/>
    </location>
</feature>
<dbReference type="PROSITE" id="PS50011">
    <property type="entry name" value="PROTEIN_KINASE_DOM"/>
    <property type="match status" value="1"/>
</dbReference>
<feature type="compositionally biased region" description="Low complexity" evidence="5">
    <location>
        <begin position="206"/>
        <end position="223"/>
    </location>
</feature>
<gene>
    <name evidence="8" type="ORF">PHLGIDRAFT_30737</name>
</gene>
<dbReference type="OrthoDB" id="248495at2759"/>
<evidence type="ECO:0000259" key="6">
    <source>
        <dbReference type="PROSITE" id="PS50011"/>
    </source>
</evidence>
<dbReference type="Pfam" id="PF08311">
    <property type="entry name" value="Mad3_BUB1_I"/>
    <property type="match status" value="1"/>
</dbReference>
<dbReference type="PROSITE" id="PS00108">
    <property type="entry name" value="PROTEIN_KINASE_ST"/>
    <property type="match status" value="1"/>
</dbReference>